<evidence type="ECO:0000256" key="8">
    <source>
        <dbReference type="ARBA" id="ARBA00023136"/>
    </source>
</evidence>
<dbReference type="GO" id="GO:0005886">
    <property type="term" value="C:plasma membrane"/>
    <property type="evidence" value="ECO:0007669"/>
    <property type="project" value="TreeGrafter"/>
</dbReference>
<keyword evidence="7 17" id="KW-1133">Transmembrane helix</keyword>
<keyword evidence="8 17" id="KW-0472">Membrane</keyword>
<gene>
    <name evidence="18" type="ORF">FD06_GL000982</name>
</gene>
<feature type="transmembrane region" description="Helical" evidence="17">
    <location>
        <begin position="296"/>
        <end position="317"/>
    </location>
</feature>
<name>A0A0R2AP50_9LACO</name>
<dbReference type="GO" id="GO:0015648">
    <property type="term" value="F:lipid-linked peptidoglycan transporter activity"/>
    <property type="evidence" value="ECO:0007669"/>
    <property type="project" value="TreeGrafter"/>
</dbReference>
<sequence length="391" mass="43799">MLGRNNMKKFDTLRSHFKNLDYYIFIPYIILSLIGVIMVYSASYSTAGNINPSGILIKQASYFLVGLLIIVIVMNGNNKIIKSKKFITIFGFILTISLIYLKFFGAIANGAAGWINLGPINIQPAEVAKVYFIMRFARVIQAEDDKINDYNWVSIFKGRLYFSLFIVFFIFIQPDLGGAIINTSIIFIMILSSGIKWKKSLKILLFTIFLAFIFVFAVLYPLIKMGVWRGYQANRVISFIDPFKYHDRSGYQVINSYYALSNGGILGRGLGNSIQKNGYLPEAHTDFIMSVISEELGLLTVLLILFLLAFIVGRIFIIGVRSKSIYDRLICYGIAFYITIQALINTGAVTGMMPITGVTFPFISYGGSSMLTLSFCIGLTLLISANQGKRS</sequence>
<keyword evidence="4 17" id="KW-0812">Transmembrane</keyword>
<reference evidence="18 19" key="1">
    <citation type="journal article" date="2015" name="Genome Announc.">
        <title>Expanding the biotechnology potential of lactobacilli through comparative genomics of 213 strains and associated genera.</title>
        <authorList>
            <person name="Sun Z."/>
            <person name="Harris H.M."/>
            <person name="McCann A."/>
            <person name="Guo C."/>
            <person name="Argimon S."/>
            <person name="Zhang W."/>
            <person name="Yang X."/>
            <person name="Jeffery I.B."/>
            <person name="Cooney J.C."/>
            <person name="Kagawa T.F."/>
            <person name="Liu W."/>
            <person name="Song Y."/>
            <person name="Salvetti E."/>
            <person name="Wrobel A."/>
            <person name="Rasinkangas P."/>
            <person name="Parkhill J."/>
            <person name="Rea M.C."/>
            <person name="O'Sullivan O."/>
            <person name="Ritari J."/>
            <person name="Douillard F.P."/>
            <person name="Paul Ross R."/>
            <person name="Yang R."/>
            <person name="Briner A.E."/>
            <person name="Felis G.E."/>
            <person name="de Vos W.M."/>
            <person name="Barrangou R."/>
            <person name="Klaenhammer T.R."/>
            <person name="Caufield P.W."/>
            <person name="Cui Y."/>
            <person name="Zhang H."/>
            <person name="O'Toole P.W."/>
        </authorList>
    </citation>
    <scope>NUCLEOTIDE SEQUENCE [LARGE SCALE GENOMIC DNA]</scope>
    <source>
        <strain evidence="18 19">DSM 23829</strain>
    </source>
</reference>
<accession>A0A0R2AP50</accession>
<feature type="transmembrane region" description="Helical" evidence="17">
    <location>
        <begin position="55"/>
        <end position="74"/>
    </location>
</feature>
<dbReference type="AlphaFoldDB" id="A0A0R2AP50"/>
<keyword evidence="3" id="KW-0808">Transferase</keyword>
<comment type="similarity">
    <text evidence="11">Belongs to the SEDS family. FtsW subfamily.</text>
</comment>
<proteinExistence type="inferred from homology"/>
<comment type="subcellular location">
    <subcellularLocation>
        <location evidence="1">Membrane</location>
        <topology evidence="1">Multi-pass membrane protein</topology>
    </subcellularLocation>
</comment>
<evidence type="ECO:0000256" key="3">
    <source>
        <dbReference type="ARBA" id="ARBA00022679"/>
    </source>
</evidence>
<keyword evidence="18" id="KW-0132">Cell division</keyword>
<dbReference type="PANTHER" id="PTHR30474">
    <property type="entry name" value="CELL CYCLE PROTEIN"/>
    <property type="match status" value="1"/>
</dbReference>
<evidence type="ECO:0000256" key="12">
    <source>
        <dbReference type="ARBA" id="ARBA00041185"/>
    </source>
</evidence>
<dbReference type="Pfam" id="PF01098">
    <property type="entry name" value="FTSW_RODA_SPOVE"/>
    <property type="match status" value="1"/>
</dbReference>
<dbReference type="PANTHER" id="PTHR30474:SF2">
    <property type="entry name" value="PEPTIDOGLYCAN GLYCOSYLTRANSFERASE FTSW-RELATED"/>
    <property type="match status" value="1"/>
</dbReference>
<evidence type="ECO:0000256" key="2">
    <source>
        <dbReference type="ARBA" id="ARBA00022676"/>
    </source>
</evidence>
<dbReference type="GO" id="GO:0009252">
    <property type="term" value="P:peptidoglycan biosynthetic process"/>
    <property type="evidence" value="ECO:0007669"/>
    <property type="project" value="UniProtKB-KW"/>
</dbReference>
<evidence type="ECO:0000256" key="7">
    <source>
        <dbReference type="ARBA" id="ARBA00022989"/>
    </source>
</evidence>
<dbReference type="InterPro" id="IPR001182">
    <property type="entry name" value="FtsW/RodA"/>
</dbReference>
<evidence type="ECO:0000256" key="4">
    <source>
        <dbReference type="ARBA" id="ARBA00022692"/>
    </source>
</evidence>
<evidence type="ECO:0000256" key="14">
    <source>
        <dbReference type="ARBA" id="ARBA00044770"/>
    </source>
</evidence>
<dbReference type="GO" id="GO:0008955">
    <property type="term" value="F:peptidoglycan glycosyltransferase activity"/>
    <property type="evidence" value="ECO:0007669"/>
    <property type="project" value="UniProtKB-EC"/>
</dbReference>
<dbReference type="InterPro" id="IPR018365">
    <property type="entry name" value="Cell_cycle_FtsW-rel_CS"/>
</dbReference>
<feature type="transmembrane region" description="Helical" evidence="17">
    <location>
        <begin position="20"/>
        <end position="43"/>
    </location>
</feature>
<dbReference type="Proteomes" id="UP000052012">
    <property type="component" value="Unassembled WGS sequence"/>
</dbReference>
<organism evidence="18 19">
    <name type="scientific">Apilactobacillus ozensis DSM 23829 = JCM 17196</name>
    <dbReference type="NCBI Taxonomy" id="1423781"/>
    <lineage>
        <taxon>Bacteria</taxon>
        <taxon>Bacillati</taxon>
        <taxon>Bacillota</taxon>
        <taxon>Bacilli</taxon>
        <taxon>Lactobacillales</taxon>
        <taxon>Lactobacillaceae</taxon>
        <taxon>Apilactobacillus</taxon>
    </lineage>
</organism>
<keyword evidence="2" id="KW-0328">Glycosyltransferase</keyword>
<comment type="catalytic activity">
    <reaction evidence="15">
        <text>[GlcNAc-(1-&gt;4)-Mur2Ac(oyl-L-Ala-gamma-D-Glu-L-Lys-D-Ala-D-Ala)](n)-di-trans,octa-cis-undecaprenyl diphosphate + beta-D-GlcNAc-(1-&gt;4)-Mur2Ac(oyl-L-Ala-gamma-D-Glu-L-Lys-D-Ala-D-Ala)-di-trans,octa-cis-undecaprenyl diphosphate = [GlcNAc-(1-&gt;4)-Mur2Ac(oyl-L-Ala-gamma-D-Glu-L-Lys-D-Ala-D-Ala)](n+1)-di-trans,octa-cis-undecaprenyl diphosphate + di-trans,octa-cis-undecaprenyl diphosphate + H(+)</text>
        <dbReference type="Rhea" id="RHEA:23708"/>
        <dbReference type="Rhea" id="RHEA-COMP:9602"/>
        <dbReference type="Rhea" id="RHEA-COMP:9603"/>
        <dbReference type="ChEBI" id="CHEBI:15378"/>
        <dbReference type="ChEBI" id="CHEBI:58405"/>
        <dbReference type="ChEBI" id="CHEBI:60033"/>
        <dbReference type="ChEBI" id="CHEBI:78435"/>
        <dbReference type="EC" id="2.4.99.28"/>
    </reaction>
</comment>
<protein>
    <recommendedName>
        <fullName evidence="12">Probable peptidoglycan glycosyltransferase FtsW</fullName>
        <ecNumber evidence="14">2.4.99.28</ecNumber>
    </recommendedName>
    <alternativeName>
        <fullName evidence="13">Cell division protein FtsW</fullName>
    </alternativeName>
    <alternativeName>
        <fullName evidence="10">Cell wall polymerase</fullName>
    </alternativeName>
    <alternativeName>
        <fullName evidence="9">Peptidoglycan polymerase</fullName>
    </alternativeName>
</protein>
<dbReference type="EMBL" id="AYYQ01000018">
    <property type="protein sequence ID" value="KRM68663.1"/>
    <property type="molecule type" value="Genomic_DNA"/>
</dbReference>
<evidence type="ECO:0000313" key="19">
    <source>
        <dbReference type="Proteomes" id="UP000052012"/>
    </source>
</evidence>
<evidence type="ECO:0000256" key="15">
    <source>
        <dbReference type="ARBA" id="ARBA00049902"/>
    </source>
</evidence>
<dbReference type="GO" id="GO:0051301">
    <property type="term" value="P:cell division"/>
    <property type="evidence" value="ECO:0007669"/>
    <property type="project" value="UniProtKB-KW"/>
</dbReference>
<dbReference type="GO" id="GO:0032153">
    <property type="term" value="C:cell division site"/>
    <property type="evidence" value="ECO:0007669"/>
    <property type="project" value="TreeGrafter"/>
</dbReference>
<evidence type="ECO:0000313" key="18">
    <source>
        <dbReference type="EMBL" id="KRM68663.1"/>
    </source>
</evidence>
<evidence type="ECO:0000256" key="1">
    <source>
        <dbReference type="ARBA" id="ARBA00004141"/>
    </source>
</evidence>
<feature type="transmembrane region" description="Helical" evidence="17">
    <location>
        <begin position="203"/>
        <end position="223"/>
    </location>
</feature>
<comment type="function">
    <text evidence="16">Peptidoglycan polymerase that is essential for cell division.</text>
</comment>
<evidence type="ECO:0000256" key="9">
    <source>
        <dbReference type="ARBA" id="ARBA00032370"/>
    </source>
</evidence>
<evidence type="ECO:0000256" key="10">
    <source>
        <dbReference type="ARBA" id="ARBA00033270"/>
    </source>
</evidence>
<feature type="transmembrane region" description="Helical" evidence="17">
    <location>
        <begin position="362"/>
        <end position="383"/>
    </location>
</feature>
<dbReference type="PROSITE" id="PS00428">
    <property type="entry name" value="FTSW_RODA_SPOVE"/>
    <property type="match status" value="1"/>
</dbReference>
<keyword evidence="5" id="KW-0133">Cell shape</keyword>
<keyword evidence="18" id="KW-0131">Cell cycle</keyword>
<keyword evidence="19" id="KW-1185">Reference proteome</keyword>
<evidence type="ECO:0000256" key="13">
    <source>
        <dbReference type="ARBA" id="ARBA00041418"/>
    </source>
</evidence>
<dbReference type="STRING" id="1423781.FD06_GL000982"/>
<feature type="transmembrane region" description="Helical" evidence="17">
    <location>
        <begin position="86"/>
        <end position="108"/>
    </location>
</feature>
<evidence type="ECO:0000256" key="5">
    <source>
        <dbReference type="ARBA" id="ARBA00022960"/>
    </source>
</evidence>
<evidence type="ECO:0000256" key="11">
    <source>
        <dbReference type="ARBA" id="ARBA00038053"/>
    </source>
</evidence>
<comment type="caution">
    <text evidence="18">The sequence shown here is derived from an EMBL/GenBank/DDBJ whole genome shotgun (WGS) entry which is preliminary data.</text>
</comment>
<dbReference type="OrthoDB" id="9812661at2"/>
<evidence type="ECO:0000256" key="6">
    <source>
        <dbReference type="ARBA" id="ARBA00022984"/>
    </source>
</evidence>
<feature type="transmembrane region" description="Helical" evidence="17">
    <location>
        <begin position="329"/>
        <end position="350"/>
    </location>
</feature>
<evidence type="ECO:0000256" key="16">
    <source>
        <dbReference type="ARBA" id="ARBA00049966"/>
    </source>
</evidence>
<dbReference type="EC" id="2.4.99.28" evidence="14"/>
<evidence type="ECO:0000256" key="17">
    <source>
        <dbReference type="SAM" id="Phobius"/>
    </source>
</evidence>
<dbReference type="PATRIC" id="fig|1423781.4.peg.1019"/>
<dbReference type="GO" id="GO:0008360">
    <property type="term" value="P:regulation of cell shape"/>
    <property type="evidence" value="ECO:0007669"/>
    <property type="project" value="UniProtKB-KW"/>
</dbReference>
<keyword evidence="6" id="KW-0573">Peptidoglycan synthesis</keyword>
<feature type="transmembrane region" description="Helical" evidence="17">
    <location>
        <begin position="160"/>
        <end position="191"/>
    </location>
</feature>